<feature type="compositionally biased region" description="Polar residues" evidence="1">
    <location>
        <begin position="480"/>
        <end position="489"/>
    </location>
</feature>
<evidence type="ECO:0000256" key="1">
    <source>
        <dbReference type="SAM" id="MobiDB-lite"/>
    </source>
</evidence>
<evidence type="ECO:0000313" key="3">
    <source>
        <dbReference type="EMBL" id="CAF3589696.1"/>
    </source>
</evidence>
<feature type="compositionally biased region" description="Basic residues" evidence="1">
    <location>
        <begin position="573"/>
        <end position="594"/>
    </location>
</feature>
<accession>A0A814EBQ4</accession>
<reference evidence="2" key="1">
    <citation type="submission" date="2021-02" db="EMBL/GenBank/DDBJ databases">
        <authorList>
            <person name="Nowell W R."/>
        </authorList>
    </citation>
    <scope>NUCLEOTIDE SEQUENCE</scope>
</reference>
<dbReference type="Proteomes" id="UP000663889">
    <property type="component" value="Unassembled WGS sequence"/>
</dbReference>
<feature type="region of interest" description="Disordered" evidence="1">
    <location>
        <begin position="542"/>
        <end position="594"/>
    </location>
</feature>
<proteinExistence type="predicted"/>
<organism evidence="2 4">
    <name type="scientific">Rotaria sordida</name>
    <dbReference type="NCBI Taxonomy" id="392033"/>
    <lineage>
        <taxon>Eukaryota</taxon>
        <taxon>Metazoa</taxon>
        <taxon>Spiralia</taxon>
        <taxon>Gnathifera</taxon>
        <taxon>Rotifera</taxon>
        <taxon>Eurotatoria</taxon>
        <taxon>Bdelloidea</taxon>
        <taxon>Philodinida</taxon>
        <taxon>Philodinidae</taxon>
        <taxon>Rotaria</taxon>
    </lineage>
</organism>
<gene>
    <name evidence="3" type="ORF">FNK824_LOCUS2858</name>
    <name evidence="2" type="ORF">SEV965_LOCUS8981</name>
</gene>
<evidence type="ECO:0000313" key="4">
    <source>
        <dbReference type="Proteomes" id="UP000663889"/>
    </source>
</evidence>
<protein>
    <submittedName>
        <fullName evidence="2">Uncharacterized protein</fullName>
    </submittedName>
</protein>
<dbReference type="Proteomes" id="UP000663874">
    <property type="component" value="Unassembled WGS sequence"/>
</dbReference>
<feature type="compositionally biased region" description="Low complexity" evidence="1">
    <location>
        <begin position="464"/>
        <end position="479"/>
    </location>
</feature>
<feature type="region of interest" description="Disordered" evidence="1">
    <location>
        <begin position="426"/>
        <end position="522"/>
    </location>
</feature>
<dbReference type="EMBL" id="CAJOBE010000180">
    <property type="protein sequence ID" value="CAF3589696.1"/>
    <property type="molecule type" value="Genomic_DNA"/>
</dbReference>
<feature type="compositionally biased region" description="Acidic residues" evidence="1">
    <location>
        <begin position="500"/>
        <end position="510"/>
    </location>
</feature>
<evidence type="ECO:0000313" key="2">
    <source>
        <dbReference type="EMBL" id="CAF0965820.1"/>
    </source>
</evidence>
<feature type="compositionally biased region" description="Polar residues" evidence="1">
    <location>
        <begin position="426"/>
        <end position="446"/>
    </location>
</feature>
<dbReference type="EMBL" id="CAJNOU010000342">
    <property type="protein sequence ID" value="CAF0965820.1"/>
    <property type="molecule type" value="Genomic_DNA"/>
</dbReference>
<sequence length="594" mass="68916">MNSDYYNQSNDYSMNNKVKYLTPKIYRLRHRTQSPTNSSRTSTDNETLLNKKKAEYALTPLKYRLRQFYSSLQNHNKNEFNQYQLVSTEDIDQNNNERFNRESPFIMGDFILTEKPIEDHTMYNYEPKHQQISYIYKGTLTSAEVQERALNNTNQLFQQQRNRTLLSNSIEHEKFNSNIPTISNNIDDHRQSSIDNNEFSSIVIPSSNITLSPINNNSIFYGDISSNSDQNNSNNTSIKPNSIYYFGPESKYSPTNNEENYSNEDEICVSFGRNVEPKPVYTPPLIEQSAPTIEQPIPIYEQPASTIEQPIYEQSASTIEQSIPIYEQPASTIEQSIPIYEQPASTIEQPIPIYEQPTTVLESSIFTTYVNYNNNNSDDLIFQEVRDVGTSTDNISLGQELLNTSKNNRNSSFQKPYINNRESLFTNQSSRSETETYRVNQQTRNFENNDEIDINQFSPIENPTHMSSSNSSTTHSYTNLKKSTNYKMDTVSKDQSSEILYEEEEEEEEEESHRSTSKSSLRIQKLVETNPLNIVQRTEYENLSDNSEHESSLSQKLNKTHQSRRNLFNILFRRGKKNSKSNKNKYNGKKKHKT</sequence>
<dbReference type="AlphaFoldDB" id="A0A814EBQ4"/>
<comment type="caution">
    <text evidence="2">The sequence shown here is derived from an EMBL/GenBank/DDBJ whole genome shotgun (WGS) entry which is preliminary data.</text>
</comment>
<name>A0A814EBQ4_9BILA</name>